<evidence type="ECO:0000256" key="5">
    <source>
        <dbReference type="SAM" id="MobiDB-lite"/>
    </source>
</evidence>
<organism evidence="9 10">
    <name type="scientific">Penstemon smallii</name>
    <dbReference type="NCBI Taxonomy" id="265156"/>
    <lineage>
        <taxon>Eukaryota</taxon>
        <taxon>Viridiplantae</taxon>
        <taxon>Streptophyta</taxon>
        <taxon>Embryophyta</taxon>
        <taxon>Tracheophyta</taxon>
        <taxon>Spermatophyta</taxon>
        <taxon>Magnoliopsida</taxon>
        <taxon>eudicotyledons</taxon>
        <taxon>Gunneridae</taxon>
        <taxon>Pentapetalae</taxon>
        <taxon>asterids</taxon>
        <taxon>lamiids</taxon>
        <taxon>Lamiales</taxon>
        <taxon>Plantaginaceae</taxon>
        <taxon>Cheloneae</taxon>
        <taxon>Penstemon</taxon>
    </lineage>
</organism>
<evidence type="ECO:0000259" key="6">
    <source>
        <dbReference type="Pfam" id="PF07926"/>
    </source>
</evidence>
<feature type="domain" description="Nucleoprotein TPR/MLP1-2" evidence="6">
    <location>
        <begin position="1039"/>
        <end position="1166"/>
    </location>
</feature>
<name>A0ABD3S8P3_9LAMI</name>
<dbReference type="Pfam" id="PF25481">
    <property type="entry name" value="Nucleoprot-TPR"/>
    <property type="match status" value="1"/>
</dbReference>
<feature type="region of interest" description="Disordered" evidence="5">
    <location>
        <begin position="1688"/>
        <end position="2054"/>
    </location>
</feature>
<feature type="compositionally biased region" description="Acidic residues" evidence="5">
    <location>
        <begin position="1791"/>
        <end position="1800"/>
    </location>
</feature>
<feature type="coiled-coil region" evidence="4">
    <location>
        <begin position="783"/>
        <end position="1021"/>
    </location>
</feature>
<feature type="coiled-coil region" evidence="4">
    <location>
        <begin position="577"/>
        <end position="612"/>
    </location>
</feature>
<keyword evidence="2 4" id="KW-0175">Coiled coil</keyword>
<evidence type="ECO:0000313" key="10">
    <source>
        <dbReference type="Proteomes" id="UP001634393"/>
    </source>
</evidence>
<evidence type="ECO:0000259" key="7">
    <source>
        <dbReference type="Pfam" id="PF25481"/>
    </source>
</evidence>
<feature type="coiled-coil region" evidence="4">
    <location>
        <begin position="324"/>
        <end position="358"/>
    </location>
</feature>
<keyword evidence="3" id="KW-0539">Nucleus</keyword>
<dbReference type="PANTHER" id="PTHR18898:SF2">
    <property type="entry name" value="NUCLEOPROTEIN TPR"/>
    <property type="match status" value="1"/>
</dbReference>
<dbReference type="Pfam" id="PF07926">
    <property type="entry name" value="TPR_MLP1_2"/>
    <property type="match status" value="1"/>
</dbReference>
<feature type="coiled-coil region" evidence="4">
    <location>
        <begin position="1054"/>
        <end position="1130"/>
    </location>
</feature>
<feature type="coiled-coil region" evidence="4">
    <location>
        <begin position="232"/>
        <end position="273"/>
    </location>
</feature>
<proteinExistence type="predicted"/>
<evidence type="ECO:0000313" key="9">
    <source>
        <dbReference type="EMBL" id="KAL3820879.1"/>
    </source>
</evidence>
<gene>
    <name evidence="9" type="ORF">ACJIZ3_006784</name>
</gene>
<dbReference type="Pfam" id="PF25785">
    <property type="entry name" value="TPR"/>
    <property type="match status" value="1"/>
</dbReference>
<dbReference type="InterPro" id="IPR057974">
    <property type="entry name" value="NUA/TPR/MLP1-2-like_dom"/>
</dbReference>
<feature type="coiled-coil region" evidence="4">
    <location>
        <begin position="1203"/>
        <end position="1230"/>
    </location>
</feature>
<keyword evidence="10" id="KW-1185">Reference proteome</keyword>
<reference evidence="9 10" key="1">
    <citation type="submission" date="2024-12" db="EMBL/GenBank/DDBJ databases">
        <title>The unique morphological basis and parallel evolutionary history of personate flowers in Penstemon.</title>
        <authorList>
            <person name="Depatie T.H."/>
            <person name="Wessinger C.A."/>
        </authorList>
    </citation>
    <scope>NUCLEOTIDE SEQUENCE [LARGE SCALE GENOMIC DNA]</scope>
    <source>
        <strain evidence="9">WTNN_2</strain>
        <tissue evidence="9">Leaf</tissue>
    </source>
</reference>
<dbReference type="InterPro" id="IPR012929">
    <property type="entry name" value="Nucleoprot-TPR/MLP1-2_dom"/>
</dbReference>
<evidence type="ECO:0000256" key="3">
    <source>
        <dbReference type="ARBA" id="ARBA00023242"/>
    </source>
</evidence>
<feature type="compositionally biased region" description="Low complexity" evidence="5">
    <location>
        <begin position="2044"/>
        <end position="2054"/>
    </location>
</feature>
<sequence>MPLFISEEEFRRSSHDAALVAEKADSFIRDLYIQIETVRAQSDAASITAEQTCSLIEQKYVSLSAEFSSLQSQHSELNSSLEQRALELGQLQSEKHQLLLQSIEKDGVIERLTRESSELHKSKRQLMEMLEQKDLEISEKNATMKSYLDKIVNLTESVSSKEARVGDMESEIARLNATSSRYLQEKELLERHNTWLNEELTAKVNDLIQLRKTNGELEADLSTKLADVEKKFKESSSSLKFHKDRVKELEEKLTSMEDELLSTKDAAAAAEDRFSAEISTVTKLADLYKESSEEWSNKAGELEGVIKALETHLNQVEYDYKDKLEKESSSRKEVEKEFAELKVKLQTSESELEKLKNESESKHLPLSNLITNSLDDSVHIGEIVSEDDRAIVPTIPAGVSGTALAASLLRDGWSLAKMYAKYQETVDALRHEQLGRKQAQAILERVLYEIEEKAGVIMDEREEHERLVEAYSALNQKLHHSLSEHSAFETTIQGLKSSLKKHERDYAVAQKEIFDLQKQVAVLLKECRDVQLRCGSVARNGDELGLVALLNPESDAENIISERLLTFKDINGLVEQNVQLRSLARNLSHKIEENEAELKEKFEKELQKQTDETASKVNAVLLRAEEQGNMIESLHNSVAMYKKLYEEEHKRRSSYPHPREAVPDQGSREIVLLHETSHETSSKAQEQAFERVKKLEEDLAESRTSIMSLRAERDKLSLEAQFAQEKLARFMKDFEHQREEFNAVISRNVEFSQLIVDYQKKLRESSESVNASDERSRKLTMEVSILKNEREILQNSEKRASDEVRSLSERLYRLQASLDTIQSTEEAREEARGIEKRKQEEYNKKIEREWAEAKKELQEERDNVRKLTLERESTMNNALRQVEELSKELANALQSVAVAESRAAVAEARYSDLEKIMNSARTKDSDDVEGSQSTSASEKILANLRDEIEKLRVEAQASKDHMLQYKSIAQVNEAALKQMESAHENFKTEADEVRRSLEAEVHSLSHRVNELENECKLKAEEARSATAGKEDALTSSLSEIASLKDDCSFKKSEIVVMETQISALKEDLEKEHQRWRAAQDNYERQVILQSETIQELTKTSQFLASLQEETSELRRVVDVLETEKSQLKSKWEAEKLAIDVYKNEADKKYSEVNELNKILHSRLEALHIKLADKELGKASGSSSQTFAEDDGLQNVVNYLRRSKEIAETEISLLRQEKLRLQSQLESALKSAGSAQTSLNSERAKSRASLFTEEDFKSLQLQVRELTLLRESNIQLREENRHNFEECQRLREAFQNVRIETENLEKLLRDRETELETRRKEIEFLETEKGNLQKRIDELVDKCKDVDLDDYNRIKESYQQLQVNIREKDTELEEIKKLLSEKQDQVSVLERDLTRSRTELSERETRINEIFQAKASLQSEIEKIKQAEVSVKTEIDRYKRTNAQLRRKCDSLVKEKEDLSKEMQSLSKQLEDAKQVKRSVVDSAGEQALREKEKEKDTRIQILEKTLERHREDLKKEKDDLKKEKEDHHKEKERSEIMRKTIIETRDTVTQQKKRITAELNKHKQALKVLQDEVEKLKNSLGSQSESTPMVQHIATTVLDDIAAAYFQTVKKFEQVTQPAFSELDSATSADAPAPPLDNTLSTGAIVGQTATSSNQTLVAPAANVPSTRTSDDRERRIAIAKSNFKMGRKLVRPNITKPKEPQGDMAMSEADESNTGLSSQNTETQGNITLPTPPLVRKRSSASSDLPEENLAPEEASSDIPAPLLKKSKPSEYLQESIEEPSSDPVKLPEVVEEPLDDVENLQQGSKEEPVEAERDESETAGELMDEPTADEQIQAELLSDPGEVAEEKLDKPSEAVLSDDQLRDQTEQDMQRIITESSEREEGELVFDFADNDRDSNVSDLPGSGDNQAERESAEPENSPGIETEALEAGEIDSPPQTPEEDKNDGGGDTTENIVESSHKLHNVADSTAETDQVPDSSNSNTTPEEASEQGGKPVSPLNSGGGSTINLQERARERASLRQAGRIPSSPTRARGRAVRGRVARGGRTPRGQSPG</sequence>
<evidence type="ECO:0000256" key="4">
    <source>
        <dbReference type="SAM" id="Coils"/>
    </source>
</evidence>
<feature type="domain" description="Nucleoprotein TPR/MPL1" evidence="7">
    <location>
        <begin position="172"/>
        <end position="249"/>
    </location>
</feature>
<evidence type="ECO:0008006" key="11">
    <source>
        <dbReference type="Google" id="ProtNLM"/>
    </source>
</evidence>
<feature type="region of interest" description="Disordered" evidence="5">
    <location>
        <begin position="1656"/>
        <end position="1675"/>
    </location>
</feature>
<evidence type="ECO:0000256" key="2">
    <source>
        <dbReference type="ARBA" id="ARBA00023054"/>
    </source>
</evidence>
<evidence type="ECO:0000259" key="8">
    <source>
        <dbReference type="Pfam" id="PF25785"/>
    </source>
</evidence>
<evidence type="ECO:0000256" key="1">
    <source>
        <dbReference type="ARBA" id="ARBA00004123"/>
    </source>
</evidence>
<dbReference type="EMBL" id="JBJXBP010000007">
    <property type="protein sequence ID" value="KAL3820879.1"/>
    <property type="molecule type" value="Genomic_DNA"/>
</dbReference>
<feature type="domain" description="NUA/TPR/MLP1-2-like" evidence="8">
    <location>
        <begin position="492"/>
        <end position="596"/>
    </location>
</feature>
<dbReference type="InterPro" id="IPR057577">
    <property type="entry name" value="Nucleoprot-TPR/MLP1_dom"/>
</dbReference>
<feature type="compositionally biased region" description="Polar residues" evidence="5">
    <location>
        <begin position="1713"/>
        <end position="1730"/>
    </location>
</feature>
<comment type="caution">
    <text evidence="9">The sequence shown here is derived from an EMBL/GenBank/DDBJ whole genome shotgun (WGS) entry which is preliminary data.</text>
</comment>
<dbReference type="PANTHER" id="PTHR18898">
    <property type="entry name" value="NUCLEOPROTEIN TPR-RELATED"/>
    <property type="match status" value="1"/>
</dbReference>
<feature type="coiled-coil region" evidence="4">
    <location>
        <begin position="685"/>
        <end position="740"/>
    </location>
</feature>
<protein>
    <recommendedName>
        <fullName evidence="11">Nucleoprotein TPR/MLP1 domain-containing protein</fullName>
    </recommendedName>
</protein>
<dbReference type="GO" id="GO:0005635">
    <property type="term" value="C:nuclear envelope"/>
    <property type="evidence" value="ECO:0007669"/>
    <property type="project" value="UniProtKB-ARBA"/>
</dbReference>
<feature type="coiled-coil region" evidence="4">
    <location>
        <begin position="457"/>
        <end position="526"/>
    </location>
</feature>
<feature type="compositionally biased region" description="Basic residues" evidence="5">
    <location>
        <begin position="2032"/>
        <end position="2043"/>
    </location>
</feature>
<feature type="compositionally biased region" description="Basic and acidic residues" evidence="5">
    <location>
        <begin position="1861"/>
        <end position="1871"/>
    </location>
</feature>
<feature type="coiled-coil region" evidence="4">
    <location>
        <begin position="1286"/>
        <end position="1586"/>
    </location>
</feature>
<dbReference type="Proteomes" id="UP001634393">
    <property type="component" value="Unassembled WGS sequence"/>
</dbReference>
<comment type="subcellular location">
    <subcellularLocation>
        <location evidence="1">Nucleus</location>
    </subcellularLocation>
</comment>
<feature type="compositionally biased region" description="Acidic residues" evidence="5">
    <location>
        <begin position="1814"/>
        <end position="1830"/>
    </location>
</feature>
<feature type="compositionally biased region" description="Polar residues" evidence="5">
    <location>
        <begin position="1966"/>
        <end position="1986"/>
    </location>
</feature>
<accession>A0ABD3S8P3</accession>